<reference evidence="2 3" key="1">
    <citation type="submission" date="2018-05" db="EMBL/GenBank/DDBJ databases">
        <title>Genomic Encyclopedia of Type Strains, Phase IV (KMG-IV): sequencing the most valuable type-strain genomes for metagenomic binning, comparative biology and taxonomic classification.</title>
        <authorList>
            <person name="Goeker M."/>
        </authorList>
    </citation>
    <scope>NUCLEOTIDE SEQUENCE [LARGE SCALE GENOMIC DNA]</scope>
    <source>
        <strain evidence="2 3">DSM 16097</strain>
    </source>
</reference>
<keyword evidence="3" id="KW-1185">Reference proteome</keyword>
<organism evidence="2 3">
    <name type="scientific">Roseicyclus mahoneyensis</name>
    <dbReference type="NCBI Taxonomy" id="164332"/>
    <lineage>
        <taxon>Bacteria</taxon>
        <taxon>Pseudomonadati</taxon>
        <taxon>Pseudomonadota</taxon>
        <taxon>Alphaproteobacteria</taxon>
        <taxon>Rhodobacterales</taxon>
        <taxon>Roseobacteraceae</taxon>
        <taxon>Roseicyclus</taxon>
    </lineage>
</organism>
<evidence type="ECO:0000256" key="1">
    <source>
        <dbReference type="SAM" id="Phobius"/>
    </source>
</evidence>
<feature type="transmembrane region" description="Helical" evidence="1">
    <location>
        <begin position="36"/>
        <end position="52"/>
    </location>
</feature>
<proteinExistence type="predicted"/>
<gene>
    <name evidence="2" type="ORF">C7455_11426</name>
</gene>
<keyword evidence="1" id="KW-0472">Membrane</keyword>
<keyword evidence="1" id="KW-0812">Transmembrane</keyword>
<protein>
    <submittedName>
        <fullName evidence="2">Uncharacterized protein</fullName>
    </submittedName>
</protein>
<dbReference type="AlphaFoldDB" id="A0A316G987"/>
<name>A0A316G987_9RHOB</name>
<dbReference type="Proteomes" id="UP000245708">
    <property type="component" value="Unassembled WGS sequence"/>
</dbReference>
<evidence type="ECO:0000313" key="2">
    <source>
        <dbReference type="EMBL" id="PWK56290.1"/>
    </source>
</evidence>
<keyword evidence="1" id="KW-1133">Transmembrane helix</keyword>
<dbReference type="EMBL" id="QGGW01000014">
    <property type="protein sequence ID" value="PWK56290.1"/>
    <property type="molecule type" value="Genomic_DNA"/>
</dbReference>
<accession>A0A316G987</accession>
<evidence type="ECO:0000313" key="3">
    <source>
        <dbReference type="Proteomes" id="UP000245708"/>
    </source>
</evidence>
<sequence length="53" mass="5836">MSASELIYFVMTFVVVTLATRYIGPFIGRPRTPWRGAVTFGLIIAFIGWAIGA</sequence>
<comment type="caution">
    <text evidence="2">The sequence shown here is derived from an EMBL/GenBank/DDBJ whole genome shotgun (WGS) entry which is preliminary data.</text>
</comment>
<feature type="transmembrane region" description="Helical" evidence="1">
    <location>
        <begin position="6"/>
        <end position="24"/>
    </location>
</feature>